<organism evidence="2 3">
    <name type="scientific">Ferirhizobium litorale</name>
    <dbReference type="NCBI Taxonomy" id="2927786"/>
    <lineage>
        <taxon>Bacteria</taxon>
        <taxon>Pseudomonadati</taxon>
        <taxon>Pseudomonadota</taxon>
        <taxon>Alphaproteobacteria</taxon>
        <taxon>Hyphomicrobiales</taxon>
        <taxon>Rhizobiaceae</taxon>
        <taxon>Ferirhizobium</taxon>
    </lineage>
</organism>
<dbReference type="RefSeq" id="WP_311785523.1">
    <property type="nucleotide sequence ID" value="NZ_JALDYY010000002.1"/>
</dbReference>
<dbReference type="Pfam" id="PF04230">
    <property type="entry name" value="PS_pyruv_trans"/>
    <property type="match status" value="1"/>
</dbReference>
<dbReference type="PANTHER" id="PTHR36836">
    <property type="entry name" value="COLANIC ACID BIOSYNTHESIS PROTEIN WCAK"/>
    <property type="match status" value="1"/>
</dbReference>
<sequence length="356" mass="39335">MKTAVLINDTSTKAHLGCRIVVAQIARLAASAGIRIAASASVHADWREHPDLMAMMRDADIVIVNGEGTLHDSSRQARALAEVAPFCREAGVPSVLINSVYERNDSDIALACRAFDRVYVRETGSAKEARDAGLLVEVVPDLTLSSNVMTAFRQQPRGTTIAVTDNANRAVGQRTLDEALTREDVRFLHLDTSEPYNPFMERPDAPEFVFMNSGRETEPLPPLPRQSTALRAFRKSLFKPHFRRRMKMFRELSEPLSSRQILSRIAISKGVVAGRFHAACMSMLSETPFAAMSSNTSKMRGMLTDAGASRLLADDPRAAFHLVDDWRDSDKTAVAAYVQRARRDAKAMFDDIASLL</sequence>
<evidence type="ECO:0000313" key="2">
    <source>
        <dbReference type="EMBL" id="MDI7921349.1"/>
    </source>
</evidence>
<dbReference type="EMBL" id="JALDYZ010000002">
    <property type="protein sequence ID" value="MDI7921349.1"/>
    <property type="molecule type" value="Genomic_DNA"/>
</dbReference>
<accession>A0AAE3QDQ0</accession>
<reference evidence="2" key="1">
    <citation type="submission" date="2022-03" db="EMBL/GenBank/DDBJ databases">
        <title>Fererhizobium litorale gen. nov., sp. nov., isolated from sandy sediments of the Sea of Japan seashore.</title>
        <authorList>
            <person name="Romanenko L."/>
            <person name="Kurilenko V."/>
            <person name="Otstavnykh N."/>
            <person name="Svetashev V."/>
            <person name="Tekutyeva L."/>
            <person name="Isaeva M."/>
            <person name="Mikhailov V."/>
        </authorList>
    </citation>
    <scope>NUCLEOTIDE SEQUENCE</scope>
    <source>
        <strain evidence="2">KMM 9576</strain>
    </source>
</reference>
<comment type="caution">
    <text evidence="2">The sequence shown here is derived from an EMBL/GenBank/DDBJ whole genome shotgun (WGS) entry which is preliminary data.</text>
</comment>
<protein>
    <submittedName>
        <fullName evidence="2">Polysaccharide pyruvyl transferase family protein</fullName>
    </submittedName>
</protein>
<name>A0AAE3QDQ0_9HYPH</name>
<keyword evidence="2" id="KW-0808">Transferase</keyword>
<dbReference type="AlphaFoldDB" id="A0AAE3QDQ0"/>
<dbReference type="Proteomes" id="UP001161580">
    <property type="component" value="Unassembled WGS sequence"/>
</dbReference>
<proteinExistence type="predicted"/>
<dbReference type="PANTHER" id="PTHR36836:SF1">
    <property type="entry name" value="COLANIC ACID BIOSYNTHESIS PROTEIN WCAK"/>
    <property type="match status" value="1"/>
</dbReference>
<gene>
    <name evidence="2" type="ORF">MRS75_04535</name>
</gene>
<evidence type="ECO:0000313" key="3">
    <source>
        <dbReference type="Proteomes" id="UP001161580"/>
    </source>
</evidence>
<feature type="domain" description="Polysaccharide pyruvyl transferase" evidence="1">
    <location>
        <begin position="48"/>
        <end position="294"/>
    </location>
</feature>
<keyword evidence="3" id="KW-1185">Reference proteome</keyword>
<evidence type="ECO:0000259" key="1">
    <source>
        <dbReference type="Pfam" id="PF04230"/>
    </source>
</evidence>
<dbReference type="GO" id="GO:0016740">
    <property type="term" value="F:transferase activity"/>
    <property type="evidence" value="ECO:0007669"/>
    <property type="project" value="UniProtKB-KW"/>
</dbReference>
<dbReference type="InterPro" id="IPR007345">
    <property type="entry name" value="Polysacch_pyruvyl_Trfase"/>
</dbReference>